<protein>
    <submittedName>
        <fullName evidence="2">DNA-binding SARP family transcriptional activator</fullName>
    </submittedName>
</protein>
<name>A0A543PWX0_9MICO</name>
<dbReference type="AlphaFoldDB" id="A0A543PWX0"/>
<evidence type="ECO:0000313" key="3">
    <source>
        <dbReference type="Proteomes" id="UP000320085"/>
    </source>
</evidence>
<proteinExistence type="predicted"/>
<dbReference type="PANTHER" id="PTHR35807">
    <property type="entry name" value="TRANSCRIPTIONAL REGULATOR REDD-RELATED"/>
    <property type="match status" value="1"/>
</dbReference>
<feature type="domain" description="Bacterial transcriptional activator" evidence="1">
    <location>
        <begin position="105"/>
        <end position="240"/>
    </location>
</feature>
<dbReference type="Gene3D" id="1.10.10.10">
    <property type="entry name" value="Winged helix-like DNA-binding domain superfamily/Winged helix DNA-binding domain"/>
    <property type="match status" value="1"/>
</dbReference>
<dbReference type="RefSeq" id="WP_141821489.1">
    <property type="nucleotide sequence ID" value="NZ_BAAAQC010000006.1"/>
</dbReference>
<dbReference type="EMBL" id="VFQF01000001">
    <property type="protein sequence ID" value="TQN48574.1"/>
    <property type="molecule type" value="Genomic_DNA"/>
</dbReference>
<reference evidence="2 3" key="1">
    <citation type="submission" date="2019-06" db="EMBL/GenBank/DDBJ databases">
        <title>Sequencing the genomes of 1000 actinobacteria strains.</title>
        <authorList>
            <person name="Klenk H.-P."/>
        </authorList>
    </citation>
    <scope>NUCLEOTIDE SEQUENCE [LARGE SCALE GENOMIC DNA]</scope>
    <source>
        <strain evidence="2 3">DSM 21776</strain>
    </source>
</reference>
<dbReference type="Gene3D" id="1.25.40.10">
    <property type="entry name" value="Tetratricopeptide repeat domain"/>
    <property type="match status" value="1"/>
</dbReference>
<comment type="caution">
    <text evidence="2">The sequence shown here is derived from an EMBL/GenBank/DDBJ whole genome shotgun (WGS) entry which is preliminary data.</text>
</comment>
<evidence type="ECO:0000259" key="1">
    <source>
        <dbReference type="SMART" id="SM01043"/>
    </source>
</evidence>
<dbReference type="InterPro" id="IPR005158">
    <property type="entry name" value="BTAD"/>
</dbReference>
<dbReference type="Proteomes" id="UP000320085">
    <property type="component" value="Unassembled WGS sequence"/>
</dbReference>
<gene>
    <name evidence="2" type="ORF">FHX52_1713</name>
</gene>
<keyword evidence="2" id="KW-0238">DNA-binding</keyword>
<dbReference type="InterPro" id="IPR011990">
    <property type="entry name" value="TPR-like_helical_dom_sf"/>
</dbReference>
<dbReference type="OrthoDB" id="5509004at2"/>
<dbReference type="InterPro" id="IPR051677">
    <property type="entry name" value="AfsR-DnrI-RedD_regulator"/>
</dbReference>
<sequence length="270" mass="29271">MGDASTADRQAGRTDCKVSLLGAFELCVHGVRVDLPPAAARLVAYLALQVTPVSRDRAAAVLWPDAADRKSGGCLRSALWRVRTSSPHLVEHQVSCLRLNPSTIIDTAALALQVRRLIDPGVQCGVTDLDPGILALELLPGWDDEWALFERERLRQLSLGGLEALSRRHLKDGRPLAALEAASRAISLDPLRESAHRALIDAHLAEGNVCAAVRDLRSLERILAREMDLAPSTELVDRVFSAMAGRREVADGRTGWSAPLELPGARRGVR</sequence>
<dbReference type="GO" id="GO:0003677">
    <property type="term" value="F:DNA binding"/>
    <property type="evidence" value="ECO:0007669"/>
    <property type="project" value="UniProtKB-KW"/>
</dbReference>
<dbReference type="InterPro" id="IPR036388">
    <property type="entry name" value="WH-like_DNA-bd_sf"/>
</dbReference>
<evidence type="ECO:0000313" key="2">
    <source>
        <dbReference type="EMBL" id="TQN48574.1"/>
    </source>
</evidence>
<dbReference type="Pfam" id="PF03704">
    <property type="entry name" value="BTAD"/>
    <property type="match status" value="1"/>
</dbReference>
<dbReference type="SMART" id="SM01043">
    <property type="entry name" value="BTAD"/>
    <property type="match status" value="1"/>
</dbReference>
<accession>A0A543PWX0</accession>
<dbReference type="SUPFAM" id="SSF48452">
    <property type="entry name" value="TPR-like"/>
    <property type="match status" value="1"/>
</dbReference>
<organism evidence="2 3">
    <name type="scientific">Humibacillus xanthopallidus</name>
    <dbReference type="NCBI Taxonomy" id="412689"/>
    <lineage>
        <taxon>Bacteria</taxon>
        <taxon>Bacillati</taxon>
        <taxon>Actinomycetota</taxon>
        <taxon>Actinomycetes</taxon>
        <taxon>Micrococcales</taxon>
        <taxon>Intrasporangiaceae</taxon>
        <taxon>Humibacillus</taxon>
    </lineage>
</organism>